<evidence type="ECO:0000313" key="3">
    <source>
        <dbReference type="Proteomes" id="UP000386466"/>
    </source>
</evidence>
<name>A0A485N191_LYNPA</name>
<dbReference type="AlphaFoldDB" id="A0A485N191"/>
<feature type="region of interest" description="Disordered" evidence="1">
    <location>
        <begin position="40"/>
        <end position="78"/>
    </location>
</feature>
<feature type="non-terminal residue" evidence="2">
    <location>
        <position position="1"/>
    </location>
</feature>
<reference evidence="2 3" key="1">
    <citation type="submission" date="2019-01" db="EMBL/GenBank/DDBJ databases">
        <authorList>
            <person name="Alioto T."/>
            <person name="Alioto T."/>
        </authorList>
    </citation>
    <scope>NUCLEOTIDE SEQUENCE [LARGE SCALE GENOMIC DNA]</scope>
</reference>
<feature type="compositionally biased region" description="Basic and acidic residues" evidence="1">
    <location>
        <begin position="68"/>
        <end position="78"/>
    </location>
</feature>
<dbReference type="SUPFAM" id="SSF143113">
    <property type="entry name" value="NAP-like"/>
    <property type="match status" value="1"/>
</dbReference>
<evidence type="ECO:0000256" key="1">
    <source>
        <dbReference type="SAM" id="MobiDB-lite"/>
    </source>
</evidence>
<feature type="compositionally biased region" description="Acidic residues" evidence="1">
    <location>
        <begin position="40"/>
        <end position="54"/>
    </location>
</feature>
<dbReference type="Proteomes" id="UP000386466">
    <property type="component" value="Unassembled WGS sequence"/>
</dbReference>
<protein>
    <submittedName>
        <fullName evidence="2">Nucleosome assembly protein 1-like</fullName>
    </submittedName>
</protein>
<evidence type="ECO:0000313" key="2">
    <source>
        <dbReference type="EMBL" id="VFV26177.1"/>
    </source>
</evidence>
<sequence>GDLDDDDEAILAIDLEIGHFLHEHIIPRLMLYFTKEAIEDDDDDYDEEDEEADKEGEREGNEENDPDCDSKKDQNPAE</sequence>
<accession>A0A485N191</accession>
<organism evidence="2 3">
    <name type="scientific">Lynx pardinus</name>
    <name type="common">Iberian lynx</name>
    <name type="synonym">Felis pardina</name>
    <dbReference type="NCBI Taxonomy" id="191816"/>
    <lineage>
        <taxon>Eukaryota</taxon>
        <taxon>Metazoa</taxon>
        <taxon>Chordata</taxon>
        <taxon>Craniata</taxon>
        <taxon>Vertebrata</taxon>
        <taxon>Euteleostomi</taxon>
        <taxon>Mammalia</taxon>
        <taxon>Eutheria</taxon>
        <taxon>Laurasiatheria</taxon>
        <taxon>Carnivora</taxon>
        <taxon>Feliformia</taxon>
        <taxon>Felidae</taxon>
        <taxon>Felinae</taxon>
        <taxon>Lynx</taxon>
    </lineage>
</organism>
<dbReference type="InterPro" id="IPR037231">
    <property type="entry name" value="NAP-like_sf"/>
</dbReference>
<gene>
    <name evidence="2" type="ORF">LYPA_23C015727</name>
</gene>
<dbReference type="EMBL" id="CAAGRJ010008362">
    <property type="protein sequence ID" value="VFV26177.1"/>
    <property type="molecule type" value="Genomic_DNA"/>
</dbReference>
<proteinExistence type="predicted"/>
<keyword evidence="3" id="KW-1185">Reference proteome</keyword>